<evidence type="ECO:0000313" key="2">
    <source>
        <dbReference type="EMBL" id="TCN25993.1"/>
    </source>
</evidence>
<gene>
    <name evidence="2" type="ORF">EV146_104100</name>
</gene>
<comment type="caution">
    <text evidence="2">The sequence shown here is derived from an EMBL/GenBank/DDBJ whole genome shotgun (WGS) entry which is preliminary data.</text>
</comment>
<dbReference type="Proteomes" id="UP000295689">
    <property type="component" value="Unassembled WGS sequence"/>
</dbReference>
<feature type="region of interest" description="Disordered" evidence="1">
    <location>
        <begin position="1"/>
        <end position="52"/>
    </location>
</feature>
<evidence type="ECO:0000256" key="1">
    <source>
        <dbReference type="SAM" id="MobiDB-lite"/>
    </source>
</evidence>
<feature type="compositionally biased region" description="Polar residues" evidence="1">
    <location>
        <begin position="1"/>
        <end position="13"/>
    </location>
</feature>
<proteinExistence type="predicted"/>
<evidence type="ECO:0000313" key="3">
    <source>
        <dbReference type="Proteomes" id="UP000295689"/>
    </source>
</evidence>
<dbReference type="EMBL" id="SLVV01000004">
    <property type="protein sequence ID" value="TCN25993.1"/>
    <property type="molecule type" value="Genomic_DNA"/>
</dbReference>
<accession>A0A4R2BHG5</accession>
<evidence type="ECO:0008006" key="4">
    <source>
        <dbReference type="Google" id="ProtNLM"/>
    </source>
</evidence>
<reference evidence="2 3" key="1">
    <citation type="journal article" date="2015" name="Stand. Genomic Sci.">
        <title>Genomic Encyclopedia of Bacterial and Archaeal Type Strains, Phase III: the genomes of soil and plant-associated and newly described type strains.</title>
        <authorList>
            <person name="Whitman W.B."/>
            <person name="Woyke T."/>
            <person name="Klenk H.P."/>
            <person name="Zhou Y."/>
            <person name="Lilburn T.G."/>
            <person name="Beck B.J."/>
            <person name="De Vos P."/>
            <person name="Vandamme P."/>
            <person name="Eisen J.A."/>
            <person name="Garrity G."/>
            <person name="Hugenholtz P."/>
            <person name="Kyrpides N.C."/>
        </authorList>
    </citation>
    <scope>NUCLEOTIDE SEQUENCE [LARGE SCALE GENOMIC DNA]</scope>
    <source>
        <strain evidence="2 3">CV53</strain>
    </source>
</reference>
<protein>
    <recommendedName>
        <fullName evidence="4">DUF4025 domain-containing protein</fullName>
    </recommendedName>
</protein>
<keyword evidence="3" id="KW-1185">Reference proteome</keyword>
<name>A0A4R2BHG5_9BACI</name>
<dbReference type="AlphaFoldDB" id="A0A4R2BHG5"/>
<organism evidence="2 3">
    <name type="scientific">Mesobacillus foraminis</name>
    <dbReference type="NCBI Taxonomy" id="279826"/>
    <lineage>
        <taxon>Bacteria</taxon>
        <taxon>Bacillati</taxon>
        <taxon>Bacillota</taxon>
        <taxon>Bacilli</taxon>
        <taxon>Bacillales</taxon>
        <taxon>Bacillaceae</taxon>
        <taxon>Mesobacillus</taxon>
    </lineage>
</organism>
<sequence>MKNNSGKQNQQPSIAPGMDDSEELGQKASQSDRQKGEYTEVTNLSFDEVDPS</sequence>
<dbReference type="RefSeq" id="WP_158287034.1">
    <property type="nucleotide sequence ID" value="NZ_JABUHM010000009.1"/>
</dbReference>